<feature type="domain" description="G-protein coupled receptors family 1 profile" evidence="12">
    <location>
        <begin position="62"/>
        <end position="357"/>
    </location>
</feature>
<keyword evidence="2" id="KW-1003">Cell membrane</keyword>
<evidence type="ECO:0000313" key="14">
    <source>
        <dbReference type="WBParaSite" id="PTRK_0001377800.1"/>
    </source>
</evidence>
<evidence type="ECO:0000256" key="8">
    <source>
        <dbReference type="ARBA" id="ARBA00023224"/>
    </source>
</evidence>
<dbReference type="GO" id="GO:0004930">
    <property type="term" value="F:G protein-coupled receptor activity"/>
    <property type="evidence" value="ECO:0007669"/>
    <property type="project" value="UniProtKB-KW"/>
</dbReference>
<dbReference type="WBParaSite" id="PTRK_0001377800.1">
    <property type="protein sequence ID" value="PTRK_0001377800.1"/>
    <property type="gene ID" value="PTRK_0001377800"/>
</dbReference>
<dbReference type="PROSITE" id="PS00237">
    <property type="entry name" value="G_PROTEIN_RECEP_F1_1"/>
    <property type="match status" value="1"/>
</dbReference>
<evidence type="ECO:0000256" key="3">
    <source>
        <dbReference type="ARBA" id="ARBA00022692"/>
    </source>
</evidence>
<dbReference type="Gene3D" id="1.20.1070.10">
    <property type="entry name" value="Rhodopsin 7-helix transmembrane proteins"/>
    <property type="match status" value="1"/>
</dbReference>
<keyword evidence="4 11" id="KW-1133">Transmembrane helix</keyword>
<reference evidence="14" key="1">
    <citation type="submission" date="2017-02" db="UniProtKB">
        <authorList>
            <consortium name="WormBaseParasite"/>
        </authorList>
    </citation>
    <scope>IDENTIFICATION</scope>
</reference>
<dbReference type="PANTHER" id="PTHR24229">
    <property type="entry name" value="NEUROPEPTIDES RECEPTOR"/>
    <property type="match status" value="1"/>
</dbReference>
<protein>
    <submittedName>
        <fullName evidence="14">G_PROTEIN_RECEP_F1_2 domain-containing protein</fullName>
    </submittedName>
</protein>
<feature type="transmembrane region" description="Helical" evidence="11">
    <location>
        <begin position="335"/>
        <end position="359"/>
    </location>
</feature>
<feature type="transmembrane region" description="Helical" evidence="11">
    <location>
        <begin position="157"/>
        <end position="177"/>
    </location>
</feature>
<feature type="transmembrane region" description="Helical" evidence="11">
    <location>
        <begin position="83"/>
        <end position="103"/>
    </location>
</feature>
<dbReference type="GO" id="GO:0043005">
    <property type="term" value="C:neuron projection"/>
    <property type="evidence" value="ECO:0007669"/>
    <property type="project" value="TreeGrafter"/>
</dbReference>
<dbReference type="PROSITE" id="PS50262">
    <property type="entry name" value="G_PROTEIN_RECEP_F1_2"/>
    <property type="match status" value="1"/>
</dbReference>
<evidence type="ECO:0000256" key="10">
    <source>
        <dbReference type="SAM" id="MobiDB-lite"/>
    </source>
</evidence>
<comment type="similarity">
    <text evidence="9">Belongs to the G-protein coupled receptor 1 family.</text>
</comment>
<accession>A0A0N4ZYA6</accession>
<evidence type="ECO:0000256" key="6">
    <source>
        <dbReference type="ARBA" id="ARBA00023136"/>
    </source>
</evidence>
<sequence length="438" mass="50446">MNLTNINDSISTSPTIIEETTIGVDFNNSEIMENIINNNREGCNFQDFYFVLPCIIMFGLIGNILSLVTILQSRLRKTNASAYLIVLTSSDSIFLIILLLVLFQVDFYSYYSCTLIEYLLSTSASVSSWSIAALTIERFSAIVYPLKHVTYGHIDRFKMIMFWLPIPFLYNLIYFAGLESNDLVDERKCKITEGVNGSILTIIDIALNYIFPCVTVVALNFFIASNIGATSNYFINHPNINENNTFIQEKKKNKRQCSKQQAQSNYSKLNNNSSTYSSRKSFANGKKSTGTTRILWVVPFVYIILNTPYYTLQIIDRISEGAVTTYFLHSKNPLFILFNNILLYLYYFNFASDVLVYAFSSKMFRKTVISVWKKLTCYRLCMRNDTNNEVTNYTLAPRRHPTEINTSGFNTLRKDNNPPSNDIHFEKYNCRLKIKNYN</sequence>
<evidence type="ECO:0000313" key="13">
    <source>
        <dbReference type="Proteomes" id="UP000038045"/>
    </source>
</evidence>
<keyword evidence="13" id="KW-1185">Reference proteome</keyword>
<name>A0A0N4ZYA6_PARTI</name>
<keyword evidence="5 9" id="KW-0297">G-protein coupled receptor</keyword>
<feature type="transmembrane region" description="Helical" evidence="11">
    <location>
        <begin position="294"/>
        <end position="315"/>
    </location>
</feature>
<dbReference type="Pfam" id="PF00001">
    <property type="entry name" value="7tm_1"/>
    <property type="match status" value="1"/>
</dbReference>
<evidence type="ECO:0000259" key="12">
    <source>
        <dbReference type="PROSITE" id="PS50262"/>
    </source>
</evidence>
<dbReference type="PRINTS" id="PR00237">
    <property type="entry name" value="GPCRRHODOPSN"/>
</dbReference>
<feature type="transmembrane region" description="Helical" evidence="11">
    <location>
        <begin position="197"/>
        <end position="223"/>
    </location>
</feature>
<dbReference type="GO" id="GO:0042277">
    <property type="term" value="F:peptide binding"/>
    <property type="evidence" value="ECO:0007669"/>
    <property type="project" value="TreeGrafter"/>
</dbReference>
<dbReference type="InterPro" id="IPR000276">
    <property type="entry name" value="GPCR_Rhodpsn"/>
</dbReference>
<evidence type="ECO:0000256" key="1">
    <source>
        <dbReference type="ARBA" id="ARBA00004651"/>
    </source>
</evidence>
<dbReference type="AlphaFoldDB" id="A0A0N4ZYA6"/>
<keyword evidence="3 9" id="KW-0812">Transmembrane</keyword>
<dbReference type="STRING" id="131310.A0A0N4ZYA6"/>
<proteinExistence type="inferred from homology"/>
<evidence type="ECO:0000256" key="7">
    <source>
        <dbReference type="ARBA" id="ARBA00023170"/>
    </source>
</evidence>
<keyword evidence="6 11" id="KW-0472">Membrane</keyword>
<keyword evidence="8 9" id="KW-0807">Transducer</keyword>
<evidence type="ECO:0000256" key="9">
    <source>
        <dbReference type="RuleBase" id="RU000688"/>
    </source>
</evidence>
<dbReference type="InterPro" id="IPR017452">
    <property type="entry name" value="GPCR_Rhodpsn_7TM"/>
</dbReference>
<dbReference type="GO" id="GO:0005886">
    <property type="term" value="C:plasma membrane"/>
    <property type="evidence" value="ECO:0007669"/>
    <property type="project" value="UniProtKB-SubCell"/>
</dbReference>
<dbReference type="CDD" id="cd00637">
    <property type="entry name" value="7tm_classA_rhodopsin-like"/>
    <property type="match status" value="1"/>
</dbReference>
<evidence type="ECO:0000256" key="11">
    <source>
        <dbReference type="SAM" id="Phobius"/>
    </source>
</evidence>
<dbReference type="PANTHER" id="PTHR24229:SF100">
    <property type="entry name" value="G-PROTEIN COUPLED RECEPTORS FAMILY 1 PROFILE DOMAIN-CONTAINING PROTEIN"/>
    <property type="match status" value="1"/>
</dbReference>
<feature type="region of interest" description="Disordered" evidence="10">
    <location>
        <begin position="262"/>
        <end position="286"/>
    </location>
</feature>
<keyword evidence="7 9" id="KW-0675">Receptor</keyword>
<evidence type="ECO:0000256" key="4">
    <source>
        <dbReference type="ARBA" id="ARBA00022989"/>
    </source>
</evidence>
<evidence type="ECO:0000256" key="2">
    <source>
        <dbReference type="ARBA" id="ARBA00022475"/>
    </source>
</evidence>
<comment type="subcellular location">
    <subcellularLocation>
        <location evidence="1">Cell membrane</location>
        <topology evidence="1">Multi-pass membrane protein</topology>
    </subcellularLocation>
</comment>
<organism evidence="13 14">
    <name type="scientific">Parastrongyloides trichosuri</name>
    <name type="common">Possum-specific nematode worm</name>
    <dbReference type="NCBI Taxonomy" id="131310"/>
    <lineage>
        <taxon>Eukaryota</taxon>
        <taxon>Metazoa</taxon>
        <taxon>Ecdysozoa</taxon>
        <taxon>Nematoda</taxon>
        <taxon>Chromadorea</taxon>
        <taxon>Rhabditida</taxon>
        <taxon>Tylenchina</taxon>
        <taxon>Panagrolaimomorpha</taxon>
        <taxon>Strongyloidoidea</taxon>
        <taxon>Strongyloididae</taxon>
        <taxon>Parastrongyloides</taxon>
    </lineage>
</organism>
<feature type="transmembrane region" description="Helical" evidence="11">
    <location>
        <begin position="48"/>
        <end position="71"/>
    </location>
</feature>
<dbReference type="SUPFAM" id="SSF81321">
    <property type="entry name" value="Family A G protein-coupled receptor-like"/>
    <property type="match status" value="1"/>
</dbReference>
<dbReference type="Proteomes" id="UP000038045">
    <property type="component" value="Unplaced"/>
</dbReference>
<evidence type="ECO:0000256" key="5">
    <source>
        <dbReference type="ARBA" id="ARBA00023040"/>
    </source>
</evidence>